<dbReference type="AlphaFoldDB" id="F0XLR8"/>
<dbReference type="PANTHER" id="PTHR45662">
    <property type="entry name" value="PHOSPHATIDYLINOSITIDE PHOSPHATASE SAC1"/>
    <property type="match status" value="1"/>
</dbReference>
<dbReference type="OrthoDB" id="405996at2759"/>
<sequence>MPTLARKVIIYAAVDGLILQPLLSKKEQRASPPVKVRYSDNAILPASRDLCVDTSKQATSFEAFGIIGLISLSKFSYLISITKREHVATVRGSPIYVATEVALTPCASYSDANEAVRKTALHLQSKPASDPADDEDSNSNSGQASDRGDADPSLWMTDDIEGEGSFSDKESAKERKATTQGSNDINNSIAENVISRRGSYGRFAQRWFSRAGWMQEQKRLMGLTGDNKAIDIEEEAVGDESAKTDSAPSRDRPDGNSKPDPASSETPTSDTCTDTSNDTVPGTGPLAPSIEAADAVLAKDSAVVSLLPKLLRTTQMFFGVSRAFYFSYDYDITRSLAKQPRARWSDIPLHKVVDPLYFWNRHIIQPFIDAGMDALTLPLMQGFVGQRSFVVDSNPPQTDDDAKDSVELNDLSYRSGSSPLMSARTSSEEEQRPSEKQFDITLISRRSVKRAGLRYLRRGVDEDGNVANAVETEQILSPSAGYQVQAVVPSTPDHKAYSFVQIRGSIPLFFTQSPFSLKPVPVLQHSPDTNFVALQKHFDGLQQQYGSVQVLNLVEKHGVEAALGTKYEENVSRLNVENDKGKTKHGIMFEWFDFHQACKGMKFENVSLLLEILNRKLEELGSTVEEIGPDPSGNAGSTGTIVQQQKGVIRTNCMDCLDRTNVCQSSFAKFMLDSQLKEQGYDMLLQHDQENSWFNTVWADNGDAISNQYASTAAMKGDYTRTRKRDYRGALTDAGLSLTRFFNGIVNDFFLQTTIDFLLGNVTEQIFDEFEANMMTKDPAMSMQKMREQAIDLCQRRVVADESEEFVGGWTLLAPHNADVSLTAPPFEEVVLLLTDAALYLCRFDWNLEKLSTFERVDLGHVEQIKVGTYVLSTVSPLQTDEARNVGFAVSYRPGHNDILRINTRTLSNMFMGDGDGGPASSKANTLPSSLAELLGRRHPELPLSKRMAFKALYTDTSLATSTAVAAKEYGGKQTEKQQIESITAEIERLVLLSRTEATGGPEQTPVIVRADIVSLAEAHKSTGLLGHLGHSLKKLVWA</sequence>
<feature type="region of interest" description="Disordered" evidence="1">
    <location>
        <begin position="120"/>
        <end position="184"/>
    </location>
</feature>
<feature type="compositionally biased region" description="Low complexity" evidence="1">
    <location>
        <begin position="263"/>
        <end position="279"/>
    </location>
</feature>
<feature type="domain" description="SAC" evidence="2">
    <location>
        <begin position="321"/>
        <end position="711"/>
    </location>
</feature>
<dbReference type="PANTHER" id="PTHR45662:SF7">
    <property type="entry name" value="SACI DOMAIN PROTEIN (AFU_ORTHOLOGUE AFUA_1G15890)"/>
    <property type="match status" value="1"/>
</dbReference>
<keyword evidence="5" id="KW-1185">Reference proteome</keyword>
<dbReference type="RefSeq" id="XP_014170865.1">
    <property type="nucleotide sequence ID" value="XM_014315390.1"/>
</dbReference>
<feature type="domain" description="HSac2" evidence="3">
    <location>
        <begin position="781"/>
        <end position="935"/>
    </location>
</feature>
<evidence type="ECO:0000259" key="2">
    <source>
        <dbReference type="PROSITE" id="PS50275"/>
    </source>
</evidence>
<feature type="compositionally biased region" description="Basic and acidic residues" evidence="1">
    <location>
        <begin position="166"/>
        <end position="177"/>
    </location>
</feature>
<feature type="compositionally biased region" description="Basic and acidic residues" evidence="1">
    <location>
        <begin position="426"/>
        <end position="436"/>
    </location>
</feature>
<gene>
    <name evidence="4" type="ORF">CMQ_6325</name>
</gene>
<dbReference type="GO" id="GO:0005783">
    <property type="term" value="C:endoplasmic reticulum"/>
    <property type="evidence" value="ECO:0007669"/>
    <property type="project" value="TreeGrafter"/>
</dbReference>
<protein>
    <submittedName>
        <fullName evidence="4">Phosphoinositide phosphatase</fullName>
    </submittedName>
</protein>
<dbReference type="EMBL" id="GL629794">
    <property type="protein sequence ID" value="EFX01383.1"/>
    <property type="molecule type" value="Genomic_DNA"/>
</dbReference>
<dbReference type="InterPro" id="IPR034753">
    <property type="entry name" value="hSac2"/>
</dbReference>
<dbReference type="GO" id="GO:0043812">
    <property type="term" value="F:phosphatidylinositol-4-phosphate phosphatase activity"/>
    <property type="evidence" value="ECO:0007669"/>
    <property type="project" value="TreeGrafter"/>
</dbReference>
<proteinExistence type="predicted"/>
<evidence type="ECO:0000256" key="1">
    <source>
        <dbReference type="SAM" id="MobiDB-lite"/>
    </source>
</evidence>
<dbReference type="Pfam" id="PF02383">
    <property type="entry name" value="Syja_N"/>
    <property type="match status" value="1"/>
</dbReference>
<dbReference type="PROSITE" id="PS50275">
    <property type="entry name" value="SAC"/>
    <property type="match status" value="1"/>
</dbReference>
<dbReference type="InterPro" id="IPR022158">
    <property type="entry name" value="Inositol_phosphatase"/>
</dbReference>
<evidence type="ECO:0000313" key="4">
    <source>
        <dbReference type="EMBL" id="EFX01383.1"/>
    </source>
</evidence>
<feature type="region of interest" description="Disordered" evidence="1">
    <location>
        <begin position="235"/>
        <end position="286"/>
    </location>
</feature>
<evidence type="ECO:0000259" key="3">
    <source>
        <dbReference type="PROSITE" id="PS51791"/>
    </source>
</evidence>
<dbReference type="Proteomes" id="UP000007796">
    <property type="component" value="Unassembled WGS sequence"/>
</dbReference>
<dbReference type="InParanoid" id="F0XLR8"/>
<dbReference type="PROSITE" id="PS51791">
    <property type="entry name" value="HSAC2"/>
    <property type="match status" value="1"/>
</dbReference>
<dbReference type="InterPro" id="IPR002013">
    <property type="entry name" value="SAC_dom"/>
</dbReference>
<reference evidence="4 5" key="1">
    <citation type="journal article" date="2011" name="Proc. Natl. Acad. Sci. U.S.A.">
        <title>Genome and transcriptome analyses of the mountain pine beetle-fungal symbiont Grosmannia clavigera, a lodgepole pine pathogen.</title>
        <authorList>
            <person name="DiGuistini S."/>
            <person name="Wang Y."/>
            <person name="Liao N.Y."/>
            <person name="Taylor G."/>
            <person name="Tanguay P."/>
            <person name="Feau N."/>
            <person name="Henrissat B."/>
            <person name="Chan S.K."/>
            <person name="Hesse-Orce U."/>
            <person name="Alamouti S.M."/>
            <person name="Tsui C.K.M."/>
            <person name="Docking R.T."/>
            <person name="Levasseur A."/>
            <person name="Haridas S."/>
            <person name="Robertson G."/>
            <person name="Birol I."/>
            <person name="Holt R.A."/>
            <person name="Marra M.A."/>
            <person name="Hamelin R.C."/>
            <person name="Hirst M."/>
            <person name="Jones S.J.M."/>
            <person name="Bohlmann J."/>
            <person name="Breuil C."/>
        </authorList>
    </citation>
    <scope>NUCLEOTIDE SEQUENCE [LARGE SCALE GENOMIC DNA]</scope>
    <source>
        <strain evidence="5">kw1407 / UAMH 11150</strain>
    </source>
</reference>
<feature type="compositionally biased region" description="Polar residues" evidence="1">
    <location>
        <begin position="412"/>
        <end position="425"/>
    </location>
</feature>
<dbReference type="eggNOG" id="KOG1890">
    <property type="taxonomic scope" value="Eukaryota"/>
</dbReference>
<accession>F0XLR8</accession>
<name>F0XLR8_GROCL</name>
<dbReference type="HOGENOM" id="CLU_006249_1_0_1"/>
<dbReference type="Pfam" id="PF12456">
    <property type="entry name" value="hSac2"/>
    <property type="match status" value="1"/>
</dbReference>
<dbReference type="GO" id="GO:0046856">
    <property type="term" value="P:phosphatidylinositol dephosphorylation"/>
    <property type="evidence" value="ECO:0007669"/>
    <property type="project" value="TreeGrafter"/>
</dbReference>
<dbReference type="GeneID" id="25979746"/>
<evidence type="ECO:0000313" key="5">
    <source>
        <dbReference type="Proteomes" id="UP000007796"/>
    </source>
</evidence>
<feature type="compositionally biased region" description="Basic and acidic residues" evidence="1">
    <location>
        <begin position="240"/>
        <end position="257"/>
    </location>
</feature>
<dbReference type="STRING" id="655863.F0XLR8"/>
<organism evidence="5">
    <name type="scientific">Grosmannia clavigera (strain kw1407 / UAMH 11150)</name>
    <name type="common">Blue stain fungus</name>
    <name type="synonym">Graphiocladiella clavigera</name>
    <dbReference type="NCBI Taxonomy" id="655863"/>
    <lineage>
        <taxon>Eukaryota</taxon>
        <taxon>Fungi</taxon>
        <taxon>Dikarya</taxon>
        <taxon>Ascomycota</taxon>
        <taxon>Pezizomycotina</taxon>
        <taxon>Sordariomycetes</taxon>
        <taxon>Sordariomycetidae</taxon>
        <taxon>Ophiostomatales</taxon>
        <taxon>Ophiostomataceae</taxon>
        <taxon>Leptographium</taxon>
    </lineage>
</organism>
<feature type="region of interest" description="Disordered" evidence="1">
    <location>
        <begin position="412"/>
        <end position="436"/>
    </location>
</feature>